<dbReference type="EMBL" id="JACHXE010000017">
    <property type="protein sequence ID" value="MBB3081782.1"/>
    <property type="molecule type" value="Genomic_DNA"/>
</dbReference>
<dbReference type="AlphaFoldDB" id="A0A7W5F6D8"/>
<feature type="region of interest" description="Disordered" evidence="1">
    <location>
        <begin position="1"/>
        <end position="69"/>
    </location>
</feature>
<protein>
    <submittedName>
        <fullName evidence="2">Uncharacterized protein</fullName>
    </submittedName>
</protein>
<gene>
    <name evidence="2" type="ORF">FHS41_008340</name>
</gene>
<evidence type="ECO:0000313" key="3">
    <source>
        <dbReference type="Proteomes" id="UP000572907"/>
    </source>
</evidence>
<evidence type="ECO:0000313" key="2">
    <source>
        <dbReference type="EMBL" id="MBB3081782.1"/>
    </source>
</evidence>
<dbReference type="Proteomes" id="UP000572907">
    <property type="component" value="Unassembled WGS sequence"/>
</dbReference>
<organism evidence="2 3">
    <name type="scientific">Streptomyces violarus</name>
    <dbReference type="NCBI Taxonomy" id="67380"/>
    <lineage>
        <taxon>Bacteria</taxon>
        <taxon>Bacillati</taxon>
        <taxon>Actinomycetota</taxon>
        <taxon>Actinomycetes</taxon>
        <taxon>Kitasatosporales</taxon>
        <taxon>Streptomycetaceae</taxon>
        <taxon>Streptomyces</taxon>
    </lineage>
</organism>
<evidence type="ECO:0000256" key="1">
    <source>
        <dbReference type="SAM" id="MobiDB-lite"/>
    </source>
</evidence>
<sequence length="69" mass="7228">MSGSVVDGHSAHGADSRRAANIDSSAARRRRYGQACVSVPDSLSRSKAETSGFEGSGWCSGDPLGVWWS</sequence>
<feature type="compositionally biased region" description="Basic and acidic residues" evidence="1">
    <location>
        <begin position="9"/>
        <end position="20"/>
    </location>
</feature>
<reference evidence="2 3" key="1">
    <citation type="submission" date="2020-08" db="EMBL/GenBank/DDBJ databases">
        <title>Genomic Encyclopedia of Type Strains, Phase III (KMG-III): the genomes of soil and plant-associated and newly described type strains.</title>
        <authorList>
            <person name="Whitman W."/>
        </authorList>
    </citation>
    <scope>NUCLEOTIDE SEQUENCE [LARGE SCALE GENOMIC DNA]</scope>
    <source>
        <strain evidence="2 3">CECT 3237</strain>
    </source>
</reference>
<proteinExistence type="predicted"/>
<name>A0A7W5F6D8_9ACTN</name>
<accession>A0A7W5F6D8</accession>
<keyword evidence="3" id="KW-1185">Reference proteome</keyword>
<comment type="caution">
    <text evidence="2">The sequence shown here is derived from an EMBL/GenBank/DDBJ whole genome shotgun (WGS) entry which is preliminary data.</text>
</comment>